<dbReference type="GO" id="GO:0110001">
    <property type="term" value="C:toxin-antitoxin complex"/>
    <property type="evidence" value="ECO:0007669"/>
    <property type="project" value="InterPro"/>
</dbReference>
<dbReference type="RefSeq" id="WP_186878489.1">
    <property type="nucleotide sequence ID" value="NZ_JACOPN010000004.1"/>
</dbReference>
<dbReference type="InterPro" id="IPR008201">
    <property type="entry name" value="HepT-like"/>
</dbReference>
<proteinExistence type="predicted"/>
<dbReference type="GO" id="GO:0016787">
    <property type="term" value="F:hydrolase activity"/>
    <property type="evidence" value="ECO:0007669"/>
    <property type="project" value="UniProtKB-KW"/>
</dbReference>
<evidence type="ECO:0000313" key="7">
    <source>
        <dbReference type="Proteomes" id="UP000602260"/>
    </source>
</evidence>
<dbReference type="AlphaFoldDB" id="A0A8J6J4X5"/>
<evidence type="ECO:0000256" key="2">
    <source>
        <dbReference type="ARBA" id="ARBA00022649"/>
    </source>
</evidence>
<keyword evidence="2" id="KW-1277">Toxin-antitoxin system</keyword>
<keyword evidence="1" id="KW-0597">Phosphoprotein</keyword>
<keyword evidence="7" id="KW-1185">Reference proteome</keyword>
<comment type="caution">
    <text evidence="6">The sequence shown here is derived from an EMBL/GenBank/DDBJ whole genome shotgun (WGS) entry which is preliminary data.</text>
</comment>
<dbReference type="InterPro" id="IPR051813">
    <property type="entry name" value="HepT_RNase_toxin"/>
</dbReference>
<dbReference type="EMBL" id="JACOPN010000004">
    <property type="protein sequence ID" value="MBC5717202.1"/>
    <property type="molecule type" value="Genomic_DNA"/>
</dbReference>
<dbReference type="Pfam" id="PF01934">
    <property type="entry name" value="HepT-like"/>
    <property type="match status" value="1"/>
</dbReference>
<dbReference type="GO" id="GO:0000166">
    <property type="term" value="F:nucleotide binding"/>
    <property type="evidence" value="ECO:0007669"/>
    <property type="project" value="UniProtKB-KW"/>
</dbReference>
<dbReference type="Proteomes" id="UP000602260">
    <property type="component" value="Unassembled WGS sequence"/>
</dbReference>
<evidence type="ECO:0000256" key="4">
    <source>
        <dbReference type="ARBA" id="ARBA00022741"/>
    </source>
</evidence>
<keyword evidence="4" id="KW-0547">Nucleotide-binding</keyword>
<name>A0A8J6J4X5_9FIRM</name>
<reference evidence="6" key="1">
    <citation type="submission" date="2020-08" db="EMBL/GenBank/DDBJ databases">
        <title>Genome public.</title>
        <authorList>
            <person name="Liu C."/>
            <person name="Sun Q."/>
        </authorList>
    </citation>
    <scope>NUCLEOTIDE SEQUENCE</scope>
    <source>
        <strain evidence="6">BX5</strain>
    </source>
</reference>
<accession>A0A8J6J4X5</accession>
<keyword evidence="3" id="KW-0540">Nuclease</keyword>
<protein>
    <submittedName>
        <fullName evidence="6">DUF86 domain-containing protein</fullName>
    </submittedName>
</protein>
<dbReference type="PANTHER" id="PTHR34139">
    <property type="entry name" value="UPF0331 PROTEIN MJ0127"/>
    <property type="match status" value="1"/>
</dbReference>
<evidence type="ECO:0000256" key="5">
    <source>
        <dbReference type="ARBA" id="ARBA00022801"/>
    </source>
</evidence>
<dbReference type="PANTHER" id="PTHR34139:SF1">
    <property type="entry name" value="RNASE MJ1380-RELATED"/>
    <property type="match status" value="1"/>
</dbReference>
<evidence type="ECO:0000256" key="3">
    <source>
        <dbReference type="ARBA" id="ARBA00022722"/>
    </source>
</evidence>
<gene>
    <name evidence="6" type="ORF">H8S55_07700</name>
</gene>
<evidence type="ECO:0000313" key="6">
    <source>
        <dbReference type="EMBL" id="MBC5717202.1"/>
    </source>
</evidence>
<evidence type="ECO:0000256" key="1">
    <source>
        <dbReference type="ARBA" id="ARBA00022553"/>
    </source>
</evidence>
<dbReference type="GO" id="GO:0004540">
    <property type="term" value="F:RNA nuclease activity"/>
    <property type="evidence" value="ECO:0007669"/>
    <property type="project" value="InterPro"/>
</dbReference>
<organism evidence="6 7">
    <name type="scientific">Flintibacter faecis</name>
    <dbReference type="NCBI Taxonomy" id="2763047"/>
    <lineage>
        <taxon>Bacteria</taxon>
        <taxon>Bacillati</taxon>
        <taxon>Bacillota</taxon>
        <taxon>Clostridia</taxon>
        <taxon>Eubacteriales</taxon>
        <taxon>Flintibacter</taxon>
    </lineage>
</organism>
<keyword evidence="5" id="KW-0378">Hydrolase</keyword>
<sequence>MLPPDLQRIKHIRDYCTEIEKTVMRYGRAFTIFDSDPDYQRSVSFSILQIGELSGGLTQEYRQATADRVQWGPIKGMRNLVAHNYGSMSREIIWETATTDIPALKRFCEEQLASADF</sequence>